<reference evidence="2" key="1">
    <citation type="submission" date="2025-08" db="UniProtKB">
        <authorList>
            <consortium name="RefSeq"/>
        </authorList>
    </citation>
    <scope>IDENTIFICATION</scope>
</reference>
<dbReference type="Proteomes" id="UP000515154">
    <property type="component" value="Linkage group LG7"/>
</dbReference>
<keyword evidence="1" id="KW-1185">Reference proteome</keyword>
<organism evidence="1 2">
    <name type="scientific">Octopus sinensis</name>
    <name type="common">East Asian common octopus</name>
    <dbReference type="NCBI Taxonomy" id="2607531"/>
    <lineage>
        <taxon>Eukaryota</taxon>
        <taxon>Metazoa</taxon>
        <taxon>Spiralia</taxon>
        <taxon>Lophotrochozoa</taxon>
        <taxon>Mollusca</taxon>
        <taxon>Cephalopoda</taxon>
        <taxon>Coleoidea</taxon>
        <taxon>Octopodiformes</taxon>
        <taxon>Octopoda</taxon>
        <taxon>Incirrata</taxon>
        <taxon>Octopodidae</taxon>
        <taxon>Octopus</taxon>
    </lineage>
</organism>
<dbReference type="RefSeq" id="XP_036360724.1">
    <property type="nucleotide sequence ID" value="XM_036504831.1"/>
</dbReference>
<name>A0A7E6EZ94_9MOLL</name>
<protein>
    <submittedName>
        <fullName evidence="2">Uncharacterized protein LOC115214251</fullName>
    </submittedName>
</protein>
<evidence type="ECO:0000313" key="1">
    <source>
        <dbReference type="Proteomes" id="UP000515154"/>
    </source>
</evidence>
<dbReference type="KEGG" id="osn:115214251"/>
<sequence>MQAKDAAGLDKAISECESAEYPELGPHLRKARDVLETLGGGRGDVKSATSLRDRLTELMQAKDAAGLDKAISECESAEYPELGPHLRKARDVLETLGGGRGGTKTPESLRRKLKSAMKQGDKDTLDKVIHECIAAGMPELDVDISVARDVLKDVKISPPTDMKTVESLRDQLEKATKLKDKVALRQIIEDCEAVAYPELSFDLSKARDTLESLGGGRGGHKSVDSLRDKLKEAVEAKDKGYLQKIVQESVSAGMPELDDDILKARSALDILEGGSGDVKSATSLRDRLTELMQAKDAAGLDKAISECESAEYPELGPHLRKARDVLETLGGGRGDMKTVESLRDQLEKATKLKDKVALRQIIEDCEAVAYPELSFDLSKARDTLESLGGGRGGHKSVDSLRDKLKEAVEAKDKGYLQKIVQESVSAGMPELDDDILKARSALDILEGGSGDVKSATSLRDRLTELMQAKDAAGLDKAISECESAEYPELGPHLRKARDVLETLGGGRGGTKTPESLRRKLKSAMKQGDKDTLDKVIHECIAAGMPELDVDISVARDVLKDVKISPPTDMKTVESLRDQLEKATKLKDKVALRQIIEDCEAVAYPELSFDLSKARDTLESLGGGRGGHKSVDSLRDKLKEAVEAKDKGYLQKIVQESVSAGMPELDDDILKARSALDILEGGSGDVKSATSLRDRLTELMQAKDAAGLDKAISECESAEYPELGPHLRKARDVLETLGGGRGDMKTVESLRDQLEKATKLKDKVALRQIIEDCEAVAYPELSFDLSKARDTLESLGGGRGGTKTPESLRRKLKSAMKQGDKDTLDKVIHECIAAGMPELDVDISVARDVLKDVKISPPTDMKTVESLRDQLEKATKLKDKVALRQIIEDCEAVAYPELSFDLSKARDTLESLGGGRGGHKSVDSLRDKLKEAVEAKDKGYLQKIVQESVSAGMPELDDDILKARSALDILEGGSGDVKSATSLRDRLTELMQAKDAAGLDKAISECESAEYPELGPHLRKARDVLETLGGGRGGTKTPESLRRKLKSAMKQGDKDTLDKVIHECIAAGMPELDVDISVARDVLKDVKISPPTDMKTVESLRDQLEKATKLKDKVALRQIIEDCEAVAYPELSFDLSKARDTLESLGGGRGGHKSVDSLRDKLKEAVEAKDKGYLQKIVQESVSAGMPELDDDILKARSALDILEGGSGDVKSATSLRDRLTELMQAKDAAGLDKAISECESAEYPELGPHLRKARDVLETLGGGRGGTKTPESLRRKLKSAMKQGDKDTLDKVIHECIAAGMPELDVDISVARDVLKDVKISPPTDMKTVESLRDQLEKATKLKDKVALRQIIEDCEAVAYPELSFDLSKARDTLESLGGGRGGHKSVDSLRDKLKEAVEAKDKGYLQKIVQESVSAGMPELDDDILKARSALDILEGGSGDVKSATSLRDRLTELMQAKDAAGLDKAISECESAEYPELGPHLRKARDVLETLGGGRGGTKTPESLRRKLKSAMKQGDKDTLDKVIHECIAAGMPELDVDISVARDVLKDVKISPPTDMKTVESLRDQLEKATKLKDKVALRQIIEDCEAVAYPELSFDLSKARDTLESLGGGRGGHKSVDSLRDKLKEAVEAKDKGYLQKIVQESVSAGMPELDDDILKARSALDILEGGSGDVKSATSLRDRLTELMQAKDAAGLDKAISECESAEYPELGPHLRKARDVLETLGGGRGGTKTPESLRRKLKSAMKQGDKDTLDKVIHECIAAGMPELDVDISVARDVLKDVKISPPTDMKTVESLRDELEKSAKLKDQVALSQIIEDCEAVTYPELSCNLSNAKDTLESLGGGLGGHKSVHSLRGKLKEAVEAKDKGYLQKIVQESVSAGMPELDDDILKARSALDILEGGSGDVKSATSLRDRLTELMQAKDAAGLDKAISECESAEYPELGHHLRKARDVLETLGGGRGELQTSESLREQMEMAIKTKDKSALDELIKKCEEFSYPELGPELCKARKSLHKLTGSFGG</sequence>
<evidence type="ECO:0000313" key="2">
    <source>
        <dbReference type="RefSeq" id="XP_036360724.1"/>
    </source>
</evidence>
<accession>A0A7E6EZ94</accession>
<proteinExistence type="predicted"/>
<gene>
    <name evidence="2" type="primary">LOC115214251</name>
</gene>